<organism evidence="4 5">
    <name type="scientific">Bodo saltans</name>
    <name type="common">Flagellated protozoan</name>
    <dbReference type="NCBI Taxonomy" id="75058"/>
    <lineage>
        <taxon>Eukaryota</taxon>
        <taxon>Discoba</taxon>
        <taxon>Euglenozoa</taxon>
        <taxon>Kinetoplastea</taxon>
        <taxon>Metakinetoplastina</taxon>
        <taxon>Eubodonida</taxon>
        <taxon>Bodonidae</taxon>
        <taxon>Bodo</taxon>
    </lineage>
</organism>
<dbReference type="VEuPathDB" id="TriTrypDB:BSAL_34705"/>
<dbReference type="EC" id="2.7.1.82" evidence="3"/>
<comment type="similarity">
    <text evidence="2">Belongs to the choline/ethanolamine kinase family.</text>
</comment>
<name>A0A0S4JP28_BODSA</name>
<gene>
    <name evidence="4" type="ORF">BSAL_34705</name>
</gene>
<dbReference type="PANTHER" id="PTHR22603">
    <property type="entry name" value="CHOLINE/ETHANOALAMINE KINASE"/>
    <property type="match status" value="1"/>
</dbReference>
<evidence type="ECO:0000313" key="4">
    <source>
        <dbReference type="EMBL" id="CUG91906.1"/>
    </source>
</evidence>
<dbReference type="GO" id="GO:0006646">
    <property type="term" value="P:phosphatidylethanolamine biosynthetic process"/>
    <property type="evidence" value="ECO:0007669"/>
    <property type="project" value="TreeGrafter"/>
</dbReference>
<dbReference type="InterPro" id="IPR011009">
    <property type="entry name" value="Kinase-like_dom_sf"/>
</dbReference>
<dbReference type="AlphaFoldDB" id="A0A0S4JP28"/>
<evidence type="ECO:0000256" key="1">
    <source>
        <dbReference type="ARBA" id="ARBA00037883"/>
    </source>
</evidence>
<keyword evidence="5" id="KW-1185">Reference proteome</keyword>
<dbReference type="SUPFAM" id="SSF56112">
    <property type="entry name" value="Protein kinase-like (PK-like)"/>
    <property type="match status" value="1"/>
</dbReference>
<proteinExistence type="inferred from homology"/>
<dbReference type="EMBL" id="CYKH01001980">
    <property type="protein sequence ID" value="CUG91906.1"/>
    <property type="molecule type" value="Genomic_DNA"/>
</dbReference>
<protein>
    <recommendedName>
        <fullName evidence="3">ethanolamine kinase</fullName>
        <ecNumber evidence="3">2.7.1.82</ecNumber>
    </recommendedName>
</protein>
<dbReference type="GO" id="GO:0004305">
    <property type="term" value="F:ethanolamine kinase activity"/>
    <property type="evidence" value="ECO:0007669"/>
    <property type="project" value="UniProtKB-EC"/>
</dbReference>
<dbReference type="Pfam" id="PF01633">
    <property type="entry name" value="Choline_kinase"/>
    <property type="match status" value="1"/>
</dbReference>
<dbReference type="PANTHER" id="PTHR22603:SF66">
    <property type="entry name" value="ETHANOLAMINE KINASE"/>
    <property type="match status" value="1"/>
</dbReference>
<comment type="pathway">
    <text evidence="1">Phospholipid metabolism; phosphatidylethanolamine biosynthesis; phosphatidylethanolamine from ethanolamine: step 1/3.</text>
</comment>
<evidence type="ECO:0000256" key="2">
    <source>
        <dbReference type="ARBA" id="ARBA00038211"/>
    </source>
</evidence>
<accession>A0A0S4JP28</accession>
<dbReference type="GO" id="GO:0005737">
    <property type="term" value="C:cytoplasm"/>
    <property type="evidence" value="ECO:0007669"/>
    <property type="project" value="TreeGrafter"/>
</dbReference>
<evidence type="ECO:0000313" key="5">
    <source>
        <dbReference type="Proteomes" id="UP000051952"/>
    </source>
</evidence>
<keyword evidence="4" id="KW-0808">Transferase</keyword>
<dbReference type="Gene3D" id="3.30.200.20">
    <property type="entry name" value="Phosphorylase Kinase, domain 1"/>
    <property type="match status" value="1"/>
</dbReference>
<reference evidence="5" key="1">
    <citation type="submission" date="2015-09" db="EMBL/GenBank/DDBJ databases">
        <authorList>
            <consortium name="Pathogen Informatics"/>
        </authorList>
    </citation>
    <scope>NUCLEOTIDE SEQUENCE [LARGE SCALE GENOMIC DNA]</scope>
    <source>
        <strain evidence="5">Lake Konstanz</strain>
    </source>
</reference>
<dbReference type="Gene3D" id="3.90.1200.10">
    <property type="match status" value="1"/>
</dbReference>
<dbReference type="OrthoDB" id="10267235at2759"/>
<sequence>MSITSTVPETPVVVEDFIVDDEVERNQQIISIVTKFVPLPAFSNAPADAAFSVTVLSGGITNQLYRVQVQSKDSVVVRVFGKETQRIISRESELFYQSLFLRTFCQGKNFLIYEFLDGFRDIDFVDMPTHRLAIAKQFAAFHLTATKHSREVGRFEKEALTAIDTLRQWSVDAFTEEAVSKLSDKQLATLTGAGMTSNAIHSHVNDLLSKLETVRNELVVGVCHNDLLCANIMRRTTSGSDIGGDLVFIDFEYGNRNFLLYDLANHFNEYVGLECNYDKFFPADDLILEFVVEYRRAMRELLLDGITPFGESTQSAFFSTSDEAEQLVCLQWIKYVKLLTLASNALWSCWAIMQAAHSVIDFDFADYATHRWRRFIATKDSFSQ</sequence>
<keyword evidence="4" id="KW-0418">Kinase</keyword>
<dbReference type="Proteomes" id="UP000051952">
    <property type="component" value="Unassembled WGS sequence"/>
</dbReference>
<evidence type="ECO:0000256" key="3">
    <source>
        <dbReference type="ARBA" id="ARBA00038874"/>
    </source>
</evidence>
<dbReference type="OMA" id="DREENYT"/>